<dbReference type="Proteomes" id="UP000679779">
    <property type="component" value="Unassembled WGS sequence"/>
</dbReference>
<proteinExistence type="predicted"/>
<dbReference type="EMBL" id="BORQ01000005">
    <property type="protein sequence ID" value="GIO32843.1"/>
    <property type="molecule type" value="Genomic_DNA"/>
</dbReference>
<evidence type="ECO:0000313" key="2">
    <source>
        <dbReference type="Proteomes" id="UP000679779"/>
    </source>
</evidence>
<sequence>MPFELGGVFHPTIIELDTEWYIAFSETKFWLHTKTKYKVLMLQ</sequence>
<evidence type="ECO:0000313" key="1">
    <source>
        <dbReference type="EMBL" id="GIO32843.1"/>
    </source>
</evidence>
<reference evidence="1" key="1">
    <citation type="submission" date="2021-03" db="EMBL/GenBank/DDBJ databases">
        <title>Antimicrobial resistance genes in bacteria isolated from Japanese honey, and their potential for conferring macrolide and lincosamide resistance in the American foulbrood pathogen Paenibacillus larvae.</title>
        <authorList>
            <person name="Okamoto M."/>
            <person name="Kumagai M."/>
            <person name="Kanamori H."/>
            <person name="Takamatsu D."/>
        </authorList>
    </citation>
    <scope>NUCLEOTIDE SEQUENCE</scope>
    <source>
        <strain evidence="1">J2TS6</strain>
    </source>
</reference>
<organism evidence="1 2">
    <name type="scientific">Paenibacillus albilobatus</name>
    <dbReference type="NCBI Taxonomy" id="2716884"/>
    <lineage>
        <taxon>Bacteria</taxon>
        <taxon>Bacillati</taxon>
        <taxon>Bacillota</taxon>
        <taxon>Bacilli</taxon>
        <taxon>Bacillales</taxon>
        <taxon>Paenibacillaceae</taxon>
        <taxon>Paenibacillus</taxon>
    </lineage>
</organism>
<accession>A0A919XK42</accession>
<keyword evidence="2" id="KW-1185">Reference proteome</keyword>
<protein>
    <submittedName>
        <fullName evidence="1">Uncharacterized protein</fullName>
    </submittedName>
</protein>
<name>A0A919XK42_9BACL</name>
<comment type="caution">
    <text evidence="1">The sequence shown here is derived from an EMBL/GenBank/DDBJ whole genome shotgun (WGS) entry which is preliminary data.</text>
</comment>
<gene>
    <name evidence="1" type="ORF">J2TS6_39840</name>
</gene>
<dbReference type="AlphaFoldDB" id="A0A919XK42"/>